<dbReference type="GO" id="GO:0005783">
    <property type="term" value="C:endoplasmic reticulum"/>
    <property type="evidence" value="ECO:0007669"/>
    <property type="project" value="TreeGrafter"/>
</dbReference>
<keyword evidence="2" id="KW-0813">Transport</keyword>
<dbReference type="InterPro" id="IPR058533">
    <property type="entry name" value="Cation_efflux_TM"/>
</dbReference>
<name>A0AAD9IIA2_PROWI</name>
<evidence type="ECO:0000256" key="4">
    <source>
        <dbReference type="ARBA" id="ARBA00022989"/>
    </source>
</evidence>
<evidence type="ECO:0000313" key="10">
    <source>
        <dbReference type="Proteomes" id="UP001255856"/>
    </source>
</evidence>
<feature type="transmembrane region" description="Helical" evidence="7">
    <location>
        <begin position="191"/>
        <end position="213"/>
    </location>
</feature>
<dbReference type="GO" id="GO:0006882">
    <property type="term" value="P:intracellular zinc ion homeostasis"/>
    <property type="evidence" value="ECO:0007669"/>
    <property type="project" value="TreeGrafter"/>
</dbReference>
<gene>
    <name evidence="9" type="ORF">QBZ16_004724</name>
</gene>
<feature type="transmembrane region" description="Helical" evidence="7">
    <location>
        <begin position="156"/>
        <end position="179"/>
    </location>
</feature>
<evidence type="ECO:0000256" key="2">
    <source>
        <dbReference type="ARBA" id="ARBA00022448"/>
    </source>
</evidence>
<dbReference type="InterPro" id="IPR002524">
    <property type="entry name" value="Cation_efflux"/>
</dbReference>
<keyword evidence="4 7" id="KW-1133">Transmembrane helix</keyword>
<dbReference type="GO" id="GO:0008324">
    <property type="term" value="F:monoatomic cation transmembrane transporter activity"/>
    <property type="evidence" value="ECO:0007669"/>
    <property type="project" value="InterPro"/>
</dbReference>
<accession>A0AAD9IIA2</accession>
<reference evidence="9" key="1">
    <citation type="submission" date="2021-01" db="EMBL/GenBank/DDBJ databases">
        <authorList>
            <person name="Eckstrom K.M.E."/>
        </authorList>
    </citation>
    <scope>NUCLEOTIDE SEQUENCE</scope>
    <source>
        <strain evidence="9">UVCC 0001</strain>
    </source>
</reference>
<evidence type="ECO:0000256" key="3">
    <source>
        <dbReference type="ARBA" id="ARBA00022692"/>
    </source>
</evidence>
<dbReference type="NCBIfam" id="TIGR01297">
    <property type="entry name" value="CDF"/>
    <property type="match status" value="1"/>
</dbReference>
<protein>
    <recommendedName>
        <fullName evidence="8">Cation efflux protein transmembrane domain-containing protein</fullName>
    </recommendedName>
</protein>
<evidence type="ECO:0000256" key="5">
    <source>
        <dbReference type="ARBA" id="ARBA00023136"/>
    </source>
</evidence>
<feature type="region of interest" description="Disordered" evidence="6">
    <location>
        <begin position="1"/>
        <end position="43"/>
    </location>
</feature>
<evidence type="ECO:0000256" key="7">
    <source>
        <dbReference type="SAM" id="Phobius"/>
    </source>
</evidence>
<keyword evidence="10" id="KW-1185">Reference proteome</keyword>
<comment type="caution">
    <text evidence="9">The sequence shown here is derived from an EMBL/GenBank/DDBJ whole genome shotgun (WGS) entry which is preliminary data.</text>
</comment>
<evidence type="ECO:0000259" key="8">
    <source>
        <dbReference type="Pfam" id="PF01545"/>
    </source>
</evidence>
<evidence type="ECO:0000256" key="6">
    <source>
        <dbReference type="SAM" id="MobiDB-lite"/>
    </source>
</evidence>
<keyword evidence="3 7" id="KW-0812">Transmembrane</keyword>
<dbReference type="InterPro" id="IPR027469">
    <property type="entry name" value="Cation_efflux_TMD_sf"/>
</dbReference>
<feature type="transmembrane region" description="Helical" evidence="7">
    <location>
        <begin position="268"/>
        <end position="291"/>
    </location>
</feature>
<dbReference type="GO" id="GO:0006829">
    <property type="term" value="P:zinc ion transport"/>
    <property type="evidence" value="ECO:0007669"/>
    <property type="project" value="InterPro"/>
</dbReference>
<dbReference type="Gene3D" id="1.20.1510.10">
    <property type="entry name" value="Cation efflux protein transmembrane domain"/>
    <property type="match status" value="1"/>
</dbReference>
<dbReference type="Proteomes" id="UP001255856">
    <property type="component" value="Unassembled WGS sequence"/>
</dbReference>
<evidence type="ECO:0000313" key="9">
    <source>
        <dbReference type="EMBL" id="KAK2077090.1"/>
    </source>
</evidence>
<sequence>MARPAPQPLEKLRFGRSVSGFRGPMAAGSNGATPLSQPPKRDLSVSPTAWWTALKASMNEEEVNDTRQLPEAPLSIEPTAAHLREMHAVNVAVGVNVAIMIAKLGAWFMTSSGALLAETLHSMADVMNQLLLRAGLHLSRRAPTRQHPYGFHKEKYIYALMSAVGIFCLGAGAAVVHGVQSLFDPPHLENMVWSLGVLAASSVAEMYSLSVAFGHIRAAAREQGLTFWGFLRRGRDPTTTAVFAEDAGAVAGLLIAGTATYFSWLTGLAYYDAIGSISVGVLMGGIAMALIRNNMKFLRGEK</sequence>
<dbReference type="AlphaFoldDB" id="A0AAD9IIA2"/>
<proteinExistence type="predicted"/>
<dbReference type="Pfam" id="PF01545">
    <property type="entry name" value="Cation_efflux"/>
    <property type="match status" value="1"/>
</dbReference>
<dbReference type="SUPFAM" id="SSF161111">
    <property type="entry name" value="Cation efflux protein transmembrane domain-like"/>
    <property type="match status" value="1"/>
</dbReference>
<evidence type="ECO:0000256" key="1">
    <source>
        <dbReference type="ARBA" id="ARBA00004141"/>
    </source>
</evidence>
<feature type="transmembrane region" description="Helical" evidence="7">
    <location>
        <begin position="242"/>
        <end position="262"/>
    </location>
</feature>
<organism evidence="9 10">
    <name type="scientific">Prototheca wickerhamii</name>
    <dbReference type="NCBI Taxonomy" id="3111"/>
    <lineage>
        <taxon>Eukaryota</taxon>
        <taxon>Viridiplantae</taxon>
        <taxon>Chlorophyta</taxon>
        <taxon>core chlorophytes</taxon>
        <taxon>Trebouxiophyceae</taxon>
        <taxon>Chlorellales</taxon>
        <taxon>Chlorellaceae</taxon>
        <taxon>Prototheca</taxon>
    </lineage>
</organism>
<dbReference type="PANTHER" id="PTHR13414">
    <property type="entry name" value="HUEL-CATION TRANSPORTER"/>
    <property type="match status" value="1"/>
</dbReference>
<keyword evidence="5 7" id="KW-0472">Membrane</keyword>
<feature type="domain" description="Cation efflux protein transmembrane" evidence="8">
    <location>
        <begin position="91"/>
        <end position="296"/>
    </location>
</feature>
<dbReference type="PANTHER" id="PTHR13414:SF9">
    <property type="entry name" value="PROTON-COUPLED ZINC ANTIPORTER SLC30A9, MITOCHONDRIAL"/>
    <property type="match status" value="1"/>
</dbReference>
<comment type="subcellular location">
    <subcellularLocation>
        <location evidence="1">Membrane</location>
        <topology evidence="1">Multi-pass membrane protein</topology>
    </subcellularLocation>
</comment>
<dbReference type="GO" id="GO:0016020">
    <property type="term" value="C:membrane"/>
    <property type="evidence" value="ECO:0007669"/>
    <property type="project" value="UniProtKB-SubCell"/>
</dbReference>
<dbReference type="EMBL" id="JASFZW010000007">
    <property type="protein sequence ID" value="KAK2077090.1"/>
    <property type="molecule type" value="Genomic_DNA"/>
</dbReference>
<dbReference type="InterPro" id="IPR040177">
    <property type="entry name" value="SLC30A9"/>
</dbReference>